<accession>A0A4S4AZ96</accession>
<protein>
    <submittedName>
        <fullName evidence="5">SCO family protein</fullName>
    </submittedName>
</protein>
<keyword evidence="3" id="KW-1015">Disulfide bond</keyword>
<dbReference type="EMBL" id="SSOC01000003">
    <property type="protein sequence ID" value="THF65471.1"/>
    <property type="molecule type" value="Genomic_DNA"/>
</dbReference>
<dbReference type="SUPFAM" id="SSF52833">
    <property type="entry name" value="Thioredoxin-like"/>
    <property type="match status" value="1"/>
</dbReference>
<keyword evidence="6" id="KW-1185">Reference proteome</keyword>
<dbReference type="GO" id="GO:0046872">
    <property type="term" value="F:metal ion binding"/>
    <property type="evidence" value="ECO:0007669"/>
    <property type="project" value="UniProtKB-KW"/>
</dbReference>
<comment type="caution">
    <text evidence="5">The sequence shown here is derived from an EMBL/GenBank/DDBJ whole genome shotgun (WGS) entry which is preliminary data.</text>
</comment>
<dbReference type="AlphaFoldDB" id="A0A4S4AZ96"/>
<evidence type="ECO:0000256" key="3">
    <source>
        <dbReference type="PIRSR" id="PIRSR603782-2"/>
    </source>
</evidence>
<organism evidence="5 6">
    <name type="scientific">Pseudothauera nasutitermitis</name>
    <dbReference type="NCBI Taxonomy" id="2565930"/>
    <lineage>
        <taxon>Bacteria</taxon>
        <taxon>Pseudomonadati</taxon>
        <taxon>Pseudomonadota</taxon>
        <taxon>Betaproteobacteria</taxon>
        <taxon>Rhodocyclales</taxon>
        <taxon>Zoogloeaceae</taxon>
        <taxon>Pseudothauera</taxon>
    </lineage>
</organism>
<dbReference type="Proteomes" id="UP000308430">
    <property type="component" value="Unassembled WGS sequence"/>
</dbReference>
<evidence type="ECO:0000313" key="5">
    <source>
        <dbReference type="EMBL" id="THF65471.1"/>
    </source>
</evidence>
<feature type="signal peptide" evidence="4">
    <location>
        <begin position="1"/>
        <end position="27"/>
    </location>
</feature>
<name>A0A4S4AZ96_9RHOO</name>
<dbReference type="Pfam" id="PF02630">
    <property type="entry name" value="SCO1-SenC"/>
    <property type="match status" value="1"/>
</dbReference>
<comment type="similarity">
    <text evidence="1">Belongs to the SCO1/2 family.</text>
</comment>
<dbReference type="OrthoDB" id="9790194at2"/>
<dbReference type="FunFam" id="3.40.30.10:FF:000013">
    <property type="entry name" value="Blast:Protein SCO1 homolog, mitochondrial"/>
    <property type="match status" value="1"/>
</dbReference>
<gene>
    <name evidence="5" type="ORF">E6C76_07730</name>
</gene>
<feature type="binding site" evidence="2">
    <location>
        <position position="77"/>
    </location>
    <ligand>
        <name>Cu cation</name>
        <dbReference type="ChEBI" id="CHEBI:23378"/>
    </ligand>
</feature>
<keyword evidence="2" id="KW-0479">Metal-binding</keyword>
<dbReference type="InterPro" id="IPR036249">
    <property type="entry name" value="Thioredoxin-like_sf"/>
</dbReference>
<dbReference type="CDD" id="cd02968">
    <property type="entry name" value="SCO"/>
    <property type="match status" value="1"/>
</dbReference>
<evidence type="ECO:0000313" key="6">
    <source>
        <dbReference type="Proteomes" id="UP000308430"/>
    </source>
</evidence>
<dbReference type="RefSeq" id="WP_136347677.1">
    <property type="nucleotide sequence ID" value="NZ_SSOC01000003.1"/>
</dbReference>
<proteinExistence type="inferred from homology"/>
<dbReference type="Gene3D" id="3.40.30.10">
    <property type="entry name" value="Glutaredoxin"/>
    <property type="match status" value="1"/>
</dbReference>
<feature type="binding site" evidence="2">
    <location>
        <position position="73"/>
    </location>
    <ligand>
        <name>Cu cation</name>
        <dbReference type="ChEBI" id="CHEBI:23378"/>
    </ligand>
</feature>
<feature type="disulfide bond" description="Redox-active" evidence="3">
    <location>
        <begin position="73"/>
        <end position="77"/>
    </location>
</feature>
<sequence>MHKKTIRPGLALAAMLAALAASPQAAAHGGPALPAVAPAIGGHFELTDQHGRSVRDSDLHGKVALVFFGFTHCPDVCPITVANLAQALKLLGEQAEQVVPVFITVDPVRDTPEVIDAYLSNFDARFVGLTGTPERIAAVAAAYKAYYSEPPASAHAGHAGHGGHASAENYRVDHTSFVYLLGTDGRYRTHLAFNETPSAIAAAVRPYLP</sequence>
<dbReference type="PANTHER" id="PTHR12151:SF25">
    <property type="entry name" value="LINALOOL DEHYDRATASE_ISOMERASE DOMAIN-CONTAINING PROTEIN"/>
    <property type="match status" value="1"/>
</dbReference>
<keyword evidence="2" id="KW-0186">Copper</keyword>
<feature type="chain" id="PRO_5020660856" evidence="4">
    <location>
        <begin position="28"/>
        <end position="209"/>
    </location>
</feature>
<evidence type="ECO:0000256" key="2">
    <source>
        <dbReference type="PIRSR" id="PIRSR603782-1"/>
    </source>
</evidence>
<keyword evidence="4" id="KW-0732">Signal</keyword>
<dbReference type="PANTHER" id="PTHR12151">
    <property type="entry name" value="ELECTRON TRANSPORT PROTIN SCO1/SENC FAMILY MEMBER"/>
    <property type="match status" value="1"/>
</dbReference>
<evidence type="ECO:0000256" key="1">
    <source>
        <dbReference type="ARBA" id="ARBA00010996"/>
    </source>
</evidence>
<reference evidence="5 6" key="1">
    <citation type="submission" date="2019-04" db="EMBL/GenBank/DDBJ databases">
        <title>Azoarcus nasutitermitis sp. nov. isolated from termite nest.</title>
        <authorList>
            <person name="Lin S.-Y."/>
            <person name="Hameed A."/>
            <person name="Hsu Y.-H."/>
            <person name="Young C.-C."/>
        </authorList>
    </citation>
    <scope>NUCLEOTIDE SEQUENCE [LARGE SCALE GENOMIC DNA]</scope>
    <source>
        <strain evidence="5 6">CC-YHH838</strain>
    </source>
</reference>
<dbReference type="InterPro" id="IPR003782">
    <property type="entry name" value="SCO1/SenC"/>
</dbReference>
<feature type="binding site" evidence="2">
    <location>
        <position position="174"/>
    </location>
    <ligand>
        <name>Cu cation</name>
        <dbReference type="ChEBI" id="CHEBI:23378"/>
    </ligand>
</feature>
<evidence type="ECO:0000256" key="4">
    <source>
        <dbReference type="SAM" id="SignalP"/>
    </source>
</evidence>